<dbReference type="OrthoDB" id="5854210at2759"/>
<evidence type="ECO:0000313" key="1">
    <source>
        <dbReference type="EMBL" id="KHJ81810.1"/>
    </source>
</evidence>
<proteinExistence type="predicted"/>
<name>A0A0B1SF24_OESDE</name>
<evidence type="ECO:0000313" key="2">
    <source>
        <dbReference type="Proteomes" id="UP000053660"/>
    </source>
</evidence>
<organism evidence="1 2">
    <name type="scientific">Oesophagostomum dentatum</name>
    <name type="common">Nodular worm</name>
    <dbReference type="NCBI Taxonomy" id="61180"/>
    <lineage>
        <taxon>Eukaryota</taxon>
        <taxon>Metazoa</taxon>
        <taxon>Ecdysozoa</taxon>
        <taxon>Nematoda</taxon>
        <taxon>Chromadorea</taxon>
        <taxon>Rhabditida</taxon>
        <taxon>Rhabditina</taxon>
        <taxon>Rhabditomorpha</taxon>
        <taxon>Strongyloidea</taxon>
        <taxon>Strongylidae</taxon>
        <taxon>Oesophagostomum</taxon>
    </lineage>
</organism>
<dbReference type="AlphaFoldDB" id="A0A0B1SF24"/>
<gene>
    <name evidence="1" type="ORF">OESDEN_18501</name>
</gene>
<accession>A0A0B1SF24</accession>
<protein>
    <submittedName>
        <fullName evidence="1">Uncharacterized protein</fullName>
    </submittedName>
</protein>
<keyword evidence="2" id="KW-1185">Reference proteome</keyword>
<dbReference type="Proteomes" id="UP000053660">
    <property type="component" value="Unassembled WGS sequence"/>
</dbReference>
<reference evidence="1 2" key="1">
    <citation type="submission" date="2014-03" db="EMBL/GenBank/DDBJ databases">
        <title>Draft genome of the hookworm Oesophagostomum dentatum.</title>
        <authorList>
            <person name="Mitreva M."/>
        </authorList>
    </citation>
    <scope>NUCLEOTIDE SEQUENCE [LARGE SCALE GENOMIC DNA]</scope>
    <source>
        <strain evidence="1 2">OD-Hann</strain>
    </source>
</reference>
<dbReference type="Gene3D" id="3.30.2130.30">
    <property type="match status" value="1"/>
</dbReference>
<sequence>MVELYASVITGFENVSSREINSTLNADASKGRGHVRFELDYSRIPEALHLRSIDNLYAVLYDYDLEGLTSAPMERVKRLHYYTFWRDGRRRTMEKE</sequence>
<dbReference type="EMBL" id="KN585313">
    <property type="protein sequence ID" value="KHJ81810.1"/>
    <property type="molecule type" value="Genomic_DNA"/>
</dbReference>